<dbReference type="AlphaFoldDB" id="A0A0V0QYE1"/>
<protein>
    <submittedName>
        <fullName evidence="2">Uncharacterized protein</fullName>
    </submittedName>
</protein>
<proteinExistence type="predicted"/>
<reference evidence="2 3" key="1">
    <citation type="journal article" date="2015" name="Sci. Rep.">
        <title>Genome of the facultative scuticociliatosis pathogen Pseudocohnilembus persalinus provides insight into its virulence through horizontal gene transfer.</title>
        <authorList>
            <person name="Xiong J."/>
            <person name="Wang G."/>
            <person name="Cheng J."/>
            <person name="Tian M."/>
            <person name="Pan X."/>
            <person name="Warren A."/>
            <person name="Jiang C."/>
            <person name="Yuan D."/>
            <person name="Miao W."/>
        </authorList>
    </citation>
    <scope>NUCLEOTIDE SEQUENCE [LARGE SCALE GENOMIC DNA]</scope>
    <source>
        <strain evidence="2">36N120E</strain>
    </source>
</reference>
<dbReference type="EMBL" id="LDAU01000088">
    <property type="protein sequence ID" value="KRX07101.1"/>
    <property type="molecule type" value="Genomic_DNA"/>
</dbReference>
<evidence type="ECO:0000313" key="2">
    <source>
        <dbReference type="EMBL" id="KRX07101.1"/>
    </source>
</evidence>
<gene>
    <name evidence="2" type="ORF">PPERSA_05265</name>
</gene>
<organism evidence="2 3">
    <name type="scientific">Pseudocohnilembus persalinus</name>
    <name type="common">Ciliate</name>
    <dbReference type="NCBI Taxonomy" id="266149"/>
    <lineage>
        <taxon>Eukaryota</taxon>
        <taxon>Sar</taxon>
        <taxon>Alveolata</taxon>
        <taxon>Ciliophora</taxon>
        <taxon>Intramacronucleata</taxon>
        <taxon>Oligohymenophorea</taxon>
        <taxon>Scuticociliatia</taxon>
        <taxon>Philasterida</taxon>
        <taxon>Pseudocohnilembidae</taxon>
        <taxon>Pseudocohnilembus</taxon>
    </lineage>
</organism>
<dbReference type="OrthoDB" id="287623at2759"/>
<dbReference type="Proteomes" id="UP000054937">
    <property type="component" value="Unassembled WGS sequence"/>
</dbReference>
<dbReference type="InParanoid" id="A0A0V0QYE1"/>
<keyword evidence="3" id="KW-1185">Reference proteome</keyword>
<accession>A0A0V0QYE1</accession>
<feature type="region of interest" description="Disordered" evidence="1">
    <location>
        <begin position="1"/>
        <end position="33"/>
    </location>
</feature>
<comment type="caution">
    <text evidence="2">The sequence shown here is derived from an EMBL/GenBank/DDBJ whole genome shotgun (WGS) entry which is preliminary data.</text>
</comment>
<evidence type="ECO:0000313" key="3">
    <source>
        <dbReference type="Proteomes" id="UP000054937"/>
    </source>
</evidence>
<evidence type="ECO:0000256" key="1">
    <source>
        <dbReference type="SAM" id="MobiDB-lite"/>
    </source>
</evidence>
<name>A0A0V0QYE1_PSEPJ</name>
<dbReference type="OMA" id="TCENYLQ"/>
<sequence length="527" mass="62487">MEQEQPLESIYWPSQNQEEDEDESDNSLYDDRSITRARTAPARPLTDLEDFKRSAEFMLLQQSMICQSQLIYKNIEKFDLDSAEGQKICRKYLQITEKLCEAFPVQTAPREYRNLFSKAYKILYKEGSLCYLTEILDSAQEGFPHLYVNGVKYVFREEVLEAGKKLLKSFQRMQQIIKNSYSRTTSESANISSQQIKQEISISLEEFDYSWARFEELYVMELMLIENDARKPIQSAIQYEQELQSIEIREKIKGKIFFFSEDYQKLRRKLCDVISKINSVANQEGKGRDDLNFEILLEAENIIRRITKDQSKVVWNLADKIRNVFLNLRKLFRKYEQNIEMVDPQLKNNADLVELLEEYETLWQKGKNYFLDPKKCTFLIHFSHIIEATAEKYDQFLEQIDCRDADIFLSIPWLIILKLLDNNDKNICQQFLPQLFQEGTKQNNIYKQLQLDFKKWKSGENHEQQYKYHNLLEKVLLGISLTDDDQKLLNDYQKDIDLIVNQIKILAIELQRNQPTDWNSFMDAALT</sequence>